<reference evidence="9" key="1">
    <citation type="submission" date="2021-10" db="EMBL/GenBank/DDBJ databases">
        <authorList>
            <person name="Piombo E."/>
        </authorList>
    </citation>
    <scope>NUCLEOTIDE SEQUENCE</scope>
</reference>
<dbReference type="GO" id="GO:0016925">
    <property type="term" value="P:protein sumoylation"/>
    <property type="evidence" value="ECO:0007669"/>
    <property type="project" value="TreeGrafter"/>
</dbReference>
<comment type="similarity">
    <text evidence="3">Belongs to the ubiquitin-activating E1 family.</text>
</comment>
<feature type="region of interest" description="Disordered" evidence="7">
    <location>
        <begin position="1"/>
        <end position="49"/>
    </location>
</feature>
<dbReference type="CDD" id="cd01492">
    <property type="entry name" value="Aos1_SUMO"/>
    <property type="match status" value="1"/>
</dbReference>
<dbReference type="SUPFAM" id="SSF69572">
    <property type="entry name" value="Activating enzymes of the ubiquitin-like proteins"/>
    <property type="match status" value="1"/>
</dbReference>
<dbReference type="GO" id="GO:0019948">
    <property type="term" value="F:SUMO activating enzyme activity"/>
    <property type="evidence" value="ECO:0007669"/>
    <property type="project" value="TreeGrafter"/>
</dbReference>
<evidence type="ECO:0000256" key="2">
    <source>
        <dbReference type="ARBA" id="ARBA00004718"/>
    </source>
</evidence>
<evidence type="ECO:0000256" key="3">
    <source>
        <dbReference type="ARBA" id="ARBA00005673"/>
    </source>
</evidence>
<feature type="compositionally biased region" description="Low complexity" evidence="7">
    <location>
        <begin position="548"/>
        <end position="569"/>
    </location>
</feature>
<feature type="compositionally biased region" description="Polar residues" evidence="7">
    <location>
        <begin position="9"/>
        <end position="27"/>
    </location>
</feature>
<evidence type="ECO:0000256" key="1">
    <source>
        <dbReference type="ARBA" id="ARBA00004123"/>
    </source>
</evidence>
<dbReference type="GO" id="GO:0031510">
    <property type="term" value="C:SUMO activating enzyme complex"/>
    <property type="evidence" value="ECO:0007669"/>
    <property type="project" value="TreeGrafter"/>
</dbReference>
<dbReference type="OrthoDB" id="1708823at2759"/>
<keyword evidence="10" id="KW-1185">Reference proteome</keyword>
<dbReference type="InterPro" id="IPR000011">
    <property type="entry name" value="UBQ/SUMO-activ_enz_E1-like"/>
</dbReference>
<sequence>MEQPPAPAPQSTEAPVKQQQNPQTTGPAPQMAPNGLGPMDLPQIPNPTLMDPEAMAAILPTQSFIPDPSMMAIPMPDPHMMAMPLMMANGNTPAAPAQPKEISADDIALYDRQIRLWGVAAQAKIQSANVLLITMRALANEIAKNLVLAGIGSLTILDDTIVTEADLGAQFFLAGVENPVGQNRAQAAHPAIQKLNPRVQVHIDAEGVKSKGPSYFAGFDVVIATDLDSDSFNLINTATRLNGRKFYGASTHGMYGFLFSDLIEHDYVIEREVGNIATQPKQETRTRSIIDVKTRKEGTKNMESVTKRELFSTWFLASDMAGLPEEYTKSKRRLKSVTPALSCLRALWEFTQVKSGQVPSNREDLKMFTQIATQKHKALGLPSETLSSEFLRSFLQNLGSEIAPVSAILGGQLAQDVINVLGQKEQPIQNMIILDGNTMESLMYPLHPEGALGTLQLSLASNEPLIPNGGAGGDVMMGVGMDGIPFDPTAMAAMPIPDGFPMGGAMIPPGISMPIIPGQIVPVLGQQPANGTGEHLPTPDASIVAGLPAGTAPPSQPSAAPNATSAQSQGQPQGESEPPKGSST</sequence>
<gene>
    <name evidence="9" type="ORF">CSOL1703_00009218</name>
</gene>
<evidence type="ECO:0000256" key="5">
    <source>
        <dbReference type="ARBA" id="ARBA00023242"/>
    </source>
</evidence>
<evidence type="ECO:0000256" key="6">
    <source>
        <dbReference type="ARBA" id="ARBA00044354"/>
    </source>
</evidence>
<dbReference type="Pfam" id="PF00899">
    <property type="entry name" value="ThiF"/>
    <property type="match status" value="1"/>
</dbReference>
<feature type="region of interest" description="Disordered" evidence="7">
    <location>
        <begin position="526"/>
        <end position="584"/>
    </location>
</feature>
<dbReference type="PANTHER" id="PTHR10953">
    <property type="entry name" value="UBIQUITIN-ACTIVATING ENZYME E1"/>
    <property type="match status" value="1"/>
</dbReference>
<comment type="subcellular location">
    <subcellularLocation>
        <location evidence="1">Nucleus</location>
    </subcellularLocation>
</comment>
<dbReference type="GO" id="GO:0005737">
    <property type="term" value="C:cytoplasm"/>
    <property type="evidence" value="ECO:0007669"/>
    <property type="project" value="TreeGrafter"/>
</dbReference>
<organism evidence="9 10">
    <name type="scientific">Clonostachys solani</name>
    <dbReference type="NCBI Taxonomy" id="160281"/>
    <lineage>
        <taxon>Eukaryota</taxon>
        <taxon>Fungi</taxon>
        <taxon>Dikarya</taxon>
        <taxon>Ascomycota</taxon>
        <taxon>Pezizomycotina</taxon>
        <taxon>Sordariomycetes</taxon>
        <taxon>Hypocreomycetidae</taxon>
        <taxon>Hypocreales</taxon>
        <taxon>Bionectriaceae</taxon>
        <taxon>Clonostachys</taxon>
    </lineage>
</organism>
<evidence type="ECO:0000313" key="9">
    <source>
        <dbReference type="EMBL" id="CAH0043270.1"/>
    </source>
</evidence>
<protein>
    <recommendedName>
        <fullName evidence="6">Ubiquitin-like 1-activating enzyme E1A</fullName>
    </recommendedName>
</protein>
<dbReference type="AlphaFoldDB" id="A0A9N9YYL1"/>
<accession>A0A9N9YYL1</accession>
<dbReference type="PANTHER" id="PTHR10953:SF162">
    <property type="entry name" value="SUMO-ACTIVATING ENZYME SUBUNIT 1"/>
    <property type="match status" value="1"/>
</dbReference>
<dbReference type="EMBL" id="CABFOC020000003">
    <property type="protein sequence ID" value="CAH0043270.1"/>
    <property type="molecule type" value="Genomic_DNA"/>
</dbReference>
<dbReference type="InterPro" id="IPR035985">
    <property type="entry name" value="Ubiquitin-activating_enz"/>
</dbReference>
<dbReference type="InterPro" id="IPR000594">
    <property type="entry name" value="ThiF_NAD_FAD-bd"/>
</dbReference>
<keyword evidence="5" id="KW-0539">Nucleus</keyword>
<dbReference type="Gene3D" id="3.40.50.720">
    <property type="entry name" value="NAD(P)-binding Rossmann-like Domain"/>
    <property type="match status" value="1"/>
</dbReference>
<keyword evidence="4" id="KW-0833">Ubl conjugation pathway</keyword>
<dbReference type="PRINTS" id="PR01849">
    <property type="entry name" value="UBIQUITINACT"/>
</dbReference>
<feature type="domain" description="THIF-type NAD/FAD binding fold" evidence="8">
    <location>
        <begin position="110"/>
        <end position="440"/>
    </location>
</feature>
<dbReference type="InterPro" id="IPR045886">
    <property type="entry name" value="ThiF/MoeB/HesA"/>
</dbReference>
<evidence type="ECO:0000256" key="7">
    <source>
        <dbReference type="SAM" id="MobiDB-lite"/>
    </source>
</evidence>
<evidence type="ECO:0000256" key="4">
    <source>
        <dbReference type="ARBA" id="ARBA00022786"/>
    </source>
</evidence>
<evidence type="ECO:0000259" key="8">
    <source>
        <dbReference type="Pfam" id="PF00899"/>
    </source>
</evidence>
<comment type="pathway">
    <text evidence="2">Protein modification; protein sumoylation.</text>
</comment>
<dbReference type="Proteomes" id="UP000775872">
    <property type="component" value="Unassembled WGS sequence"/>
</dbReference>
<evidence type="ECO:0000313" key="10">
    <source>
        <dbReference type="Proteomes" id="UP000775872"/>
    </source>
</evidence>
<proteinExistence type="inferred from homology"/>
<name>A0A9N9YYL1_9HYPO</name>
<comment type="caution">
    <text evidence="9">The sequence shown here is derived from an EMBL/GenBank/DDBJ whole genome shotgun (WGS) entry which is preliminary data.</text>
</comment>